<evidence type="ECO:0000256" key="4">
    <source>
        <dbReference type="ARBA" id="ARBA00022475"/>
    </source>
</evidence>
<dbReference type="Pfam" id="PF00672">
    <property type="entry name" value="HAMP"/>
    <property type="match status" value="1"/>
</dbReference>
<reference evidence="20" key="1">
    <citation type="journal article" date="2019" name="Int. J. Syst. Evol. Microbiol.">
        <title>The Global Catalogue of Microorganisms (GCM) 10K type strain sequencing project: providing services to taxonomists for standard genome sequencing and annotation.</title>
        <authorList>
            <consortium name="The Broad Institute Genomics Platform"/>
            <consortium name="The Broad Institute Genome Sequencing Center for Infectious Disease"/>
            <person name="Wu L."/>
            <person name="Ma J."/>
        </authorList>
    </citation>
    <scope>NUCLEOTIDE SEQUENCE [LARGE SCALE GENOMIC DNA]</scope>
    <source>
        <strain evidence="20">CGMCC 1.10992</strain>
    </source>
</reference>
<evidence type="ECO:0000256" key="13">
    <source>
        <dbReference type="ARBA" id="ARBA00023012"/>
    </source>
</evidence>
<dbReference type="InterPro" id="IPR003661">
    <property type="entry name" value="HisK_dim/P_dom"/>
</dbReference>
<dbReference type="InterPro" id="IPR050980">
    <property type="entry name" value="2C_sensor_his_kinase"/>
</dbReference>
<evidence type="ECO:0000313" key="20">
    <source>
        <dbReference type="Proteomes" id="UP001597380"/>
    </source>
</evidence>
<evidence type="ECO:0000313" key="19">
    <source>
        <dbReference type="EMBL" id="MFD2095230.1"/>
    </source>
</evidence>
<evidence type="ECO:0000256" key="1">
    <source>
        <dbReference type="ARBA" id="ARBA00000085"/>
    </source>
</evidence>
<dbReference type="InterPro" id="IPR004358">
    <property type="entry name" value="Sig_transdc_His_kin-like_C"/>
</dbReference>
<evidence type="ECO:0000259" key="17">
    <source>
        <dbReference type="PROSITE" id="PS50109"/>
    </source>
</evidence>
<keyword evidence="6" id="KW-0597">Phosphoprotein</keyword>
<gene>
    <name evidence="19" type="ORF">ACFSJ3_04475</name>
</gene>
<dbReference type="InterPro" id="IPR003660">
    <property type="entry name" value="HAMP_dom"/>
</dbReference>
<evidence type="ECO:0000256" key="14">
    <source>
        <dbReference type="ARBA" id="ARBA00023136"/>
    </source>
</evidence>
<feature type="domain" description="HAMP" evidence="18">
    <location>
        <begin position="231"/>
        <end position="283"/>
    </location>
</feature>
<evidence type="ECO:0000256" key="12">
    <source>
        <dbReference type="ARBA" id="ARBA00022989"/>
    </source>
</evidence>
<evidence type="ECO:0000256" key="8">
    <source>
        <dbReference type="ARBA" id="ARBA00022692"/>
    </source>
</evidence>
<evidence type="ECO:0000256" key="9">
    <source>
        <dbReference type="ARBA" id="ARBA00022741"/>
    </source>
</evidence>
<keyword evidence="11 19" id="KW-0067">ATP-binding</keyword>
<keyword evidence="10" id="KW-0418">Kinase</keyword>
<dbReference type="CDD" id="cd00082">
    <property type="entry name" value="HisKA"/>
    <property type="match status" value="1"/>
</dbReference>
<dbReference type="PANTHER" id="PTHR44936">
    <property type="entry name" value="SENSOR PROTEIN CREC"/>
    <property type="match status" value="1"/>
</dbReference>
<keyword evidence="13" id="KW-0902">Two-component regulatory system</keyword>
<dbReference type="InterPro" id="IPR036097">
    <property type="entry name" value="HisK_dim/P_sf"/>
</dbReference>
<evidence type="ECO:0000259" key="18">
    <source>
        <dbReference type="PROSITE" id="PS50885"/>
    </source>
</evidence>
<evidence type="ECO:0000256" key="15">
    <source>
        <dbReference type="SAM" id="Coils"/>
    </source>
</evidence>
<dbReference type="CDD" id="cd00075">
    <property type="entry name" value="HATPase"/>
    <property type="match status" value="1"/>
</dbReference>
<evidence type="ECO:0000256" key="11">
    <source>
        <dbReference type="ARBA" id="ARBA00022840"/>
    </source>
</evidence>
<dbReference type="EMBL" id="JBHUHT010000008">
    <property type="protein sequence ID" value="MFD2095230.1"/>
    <property type="molecule type" value="Genomic_DNA"/>
</dbReference>
<sequence length="488" mass="55549">MKGNWRNSLLPQKLVPKTMLSRMVIMLLAAILLSQSVVSVIWITQFEHRDEESLIDVSNSLALSMASTVRFFRSLPFEYRHIVLNQLRNMGGTRFFVSLNYELIDVVPLTDSRRKSMVVDEVSRIMKRQFGEEIDVKVEFSAPETLHVLNNETLLTDLPPSWAQHTLVLEPYNPPILVMQFPLEDGEWIYMAALLPEPLMNLETEYLPRSQLVFLVIVTAMLLISIMVVVKWLSAPLKRFSTAAKQLGQDIHRPPLEVSGPAEIAEAAKAMNAMQEQLKRYLDDREELFSAISHDLKTPITRLRLRAELLDDDEHSEKFIKNLDELELMVKGALQCVKDTDIHENIESVDMMGLLQSIQEELADPETMSISGSVRAPFRGKPLALKRCLTNLIDNAIKYGDRVKVTLLDYEQRLYVLFRDYGPGISLYDQKKIFEPYVRLDNTRNRNASGSGLGMGIARNIVRAHGGNLDLMNHPQGGLLVKLTLPRQ</sequence>
<dbReference type="SUPFAM" id="SSF55874">
    <property type="entry name" value="ATPase domain of HSP90 chaperone/DNA topoisomerase II/histidine kinase"/>
    <property type="match status" value="1"/>
</dbReference>
<dbReference type="PROSITE" id="PS50885">
    <property type="entry name" value="HAMP"/>
    <property type="match status" value="1"/>
</dbReference>
<dbReference type="PANTHER" id="PTHR44936:SF5">
    <property type="entry name" value="SENSOR HISTIDINE KINASE ENVZ"/>
    <property type="match status" value="1"/>
</dbReference>
<dbReference type="Gene3D" id="1.10.287.130">
    <property type="match status" value="1"/>
</dbReference>
<keyword evidence="5" id="KW-0997">Cell inner membrane</keyword>
<comment type="catalytic activity">
    <reaction evidence="1">
        <text>ATP + protein L-histidine = ADP + protein N-phospho-L-histidine.</text>
        <dbReference type="EC" id="2.7.13.3"/>
    </reaction>
</comment>
<feature type="coiled-coil region" evidence="15">
    <location>
        <begin position="264"/>
        <end position="291"/>
    </location>
</feature>
<feature type="transmembrane region" description="Helical" evidence="16">
    <location>
        <begin position="212"/>
        <end position="233"/>
    </location>
</feature>
<keyword evidence="7" id="KW-0808">Transferase</keyword>
<evidence type="ECO:0000256" key="10">
    <source>
        <dbReference type="ARBA" id="ARBA00022777"/>
    </source>
</evidence>
<keyword evidence="9" id="KW-0547">Nucleotide-binding</keyword>
<dbReference type="InterPro" id="IPR003594">
    <property type="entry name" value="HATPase_dom"/>
</dbReference>
<keyword evidence="8 16" id="KW-0812">Transmembrane</keyword>
<keyword evidence="20" id="KW-1185">Reference proteome</keyword>
<keyword evidence="14 16" id="KW-0472">Membrane</keyword>
<dbReference type="RefSeq" id="WP_345338391.1">
    <property type="nucleotide sequence ID" value="NZ_BAABLI010000005.1"/>
</dbReference>
<dbReference type="PROSITE" id="PS50109">
    <property type="entry name" value="HIS_KIN"/>
    <property type="match status" value="1"/>
</dbReference>
<evidence type="ECO:0000256" key="6">
    <source>
        <dbReference type="ARBA" id="ARBA00022553"/>
    </source>
</evidence>
<comment type="subcellular location">
    <subcellularLocation>
        <location evidence="2">Cell inner membrane</location>
        <topology evidence="2">Multi-pass membrane protein</topology>
    </subcellularLocation>
</comment>
<feature type="domain" description="Histidine kinase" evidence="17">
    <location>
        <begin position="291"/>
        <end position="488"/>
    </location>
</feature>
<comment type="caution">
    <text evidence="19">The sequence shown here is derived from an EMBL/GenBank/DDBJ whole genome shotgun (WGS) entry which is preliminary data.</text>
</comment>
<dbReference type="Pfam" id="PF02518">
    <property type="entry name" value="HATPase_c"/>
    <property type="match status" value="1"/>
</dbReference>
<keyword evidence="4" id="KW-1003">Cell membrane</keyword>
<dbReference type="InterPro" id="IPR036890">
    <property type="entry name" value="HATPase_C_sf"/>
</dbReference>
<dbReference type="SUPFAM" id="SSF47384">
    <property type="entry name" value="Homodimeric domain of signal transducing histidine kinase"/>
    <property type="match status" value="1"/>
</dbReference>
<dbReference type="SMART" id="SM00304">
    <property type="entry name" value="HAMP"/>
    <property type="match status" value="1"/>
</dbReference>
<keyword evidence="12 16" id="KW-1133">Transmembrane helix</keyword>
<dbReference type="Pfam" id="PF00512">
    <property type="entry name" value="HisKA"/>
    <property type="match status" value="1"/>
</dbReference>
<organism evidence="19 20">
    <name type="scientific">Corallincola platygyrae</name>
    <dbReference type="NCBI Taxonomy" id="1193278"/>
    <lineage>
        <taxon>Bacteria</taxon>
        <taxon>Pseudomonadati</taxon>
        <taxon>Pseudomonadota</taxon>
        <taxon>Gammaproteobacteria</taxon>
        <taxon>Alteromonadales</taxon>
        <taxon>Psychromonadaceae</taxon>
        <taxon>Corallincola</taxon>
    </lineage>
</organism>
<accession>A0ABW4XKF4</accession>
<evidence type="ECO:0000256" key="3">
    <source>
        <dbReference type="ARBA" id="ARBA00012438"/>
    </source>
</evidence>
<dbReference type="SMART" id="SM00388">
    <property type="entry name" value="HisKA"/>
    <property type="match status" value="1"/>
</dbReference>
<dbReference type="EC" id="2.7.13.3" evidence="3"/>
<dbReference type="GO" id="GO:0005524">
    <property type="term" value="F:ATP binding"/>
    <property type="evidence" value="ECO:0007669"/>
    <property type="project" value="UniProtKB-KW"/>
</dbReference>
<evidence type="ECO:0000256" key="5">
    <source>
        <dbReference type="ARBA" id="ARBA00022519"/>
    </source>
</evidence>
<dbReference type="InterPro" id="IPR005467">
    <property type="entry name" value="His_kinase_dom"/>
</dbReference>
<keyword evidence="15" id="KW-0175">Coiled coil</keyword>
<evidence type="ECO:0000256" key="7">
    <source>
        <dbReference type="ARBA" id="ARBA00022679"/>
    </source>
</evidence>
<name>A0ABW4XKF4_9GAMM</name>
<dbReference type="Proteomes" id="UP001597380">
    <property type="component" value="Unassembled WGS sequence"/>
</dbReference>
<dbReference type="CDD" id="cd06225">
    <property type="entry name" value="HAMP"/>
    <property type="match status" value="1"/>
</dbReference>
<proteinExistence type="predicted"/>
<dbReference type="PRINTS" id="PR00344">
    <property type="entry name" value="BCTRLSENSOR"/>
</dbReference>
<dbReference type="Gene3D" id="3.30.565.10">
    <property type="entry name" value="Histidine kinase-like ATPase, C-terminal domain"/>
    <property type="match status" value="1"/>
</dbReference>
<dbReference type="SMART" id="SM00387">
    <property type="entry name" value="HATPase_c"/>
    <property type="match status" value="1"/>
</dbReference>
<protein>
    <recommendedName>
        <fullName evidence="3">histidine kinase</fullName>
        <ecNumber evidence="3">2.7.13.3</ecNumber>
    </recommendedName>
</protein>
<evidence type="ECO:0000256" key="16">
    <source>
        <dbReference type="SAM" id="Phobius"/>
    </source>
</evidence>
<evidence type="ECO:0000256" key="2">
    <source>
        <dbReference type="ARBA" id="ARBA00004429"/>
    </source>
</evidence>